<dbReference type="RefSeq" id="WP_210682461.1">
    <property type="nucleotide sequence ID" value="NZ_JAGMWN010000005.1"/>
</dbReference>
<dbReference type="SMART" id="SM00388">
    <property type="entry name" value="HisKA"/>
    <property type="match status" value="1"/>
</dbReference>
<keyword evidence="5" id="KW-0418">Kinase</keyword>
<dbReference type="InterPro" id="IPR035965">
    <property type="entry name" value="PAS-like_dom_sf"/>
</dbReference>
<dbReference type="Gene3D" id="3.30.565.10">
    <property type="entry name" value="Histidine kinase-like ATPase, C-terminal domain"/>
    <property type="match status" value="1"/>
</dbReference>
<dbReference type="InterPro" id="IPR004358">
    <property type="entry name" value="Sig_transdc_His_kin-like_C"/>
</dbReference>
<evidence type="ECO:0000313" key="9">
    <source>
        <dbReference type="EMBL" id="MBP5857888.1"/>
    </source>
</evidence>
<dbReference type="SMART" id="SM00387">
    <property type="entry name" value="HATPase_c"/>
    <property type="match status" value="1"/>
</dbReference>
<organism evidence="9 10">
    <name type="scientific">Marivibrio halodurans</name>
    <dbReference type="NCBI Taxonomy" id="2039722"/>
    <lineage>
        <taxon>Bacteria</taxon>
        <taxon>Pseudomonadati</taxon>
        <taxon>Pseudomonadota</taxon>
        <taxon>Alphaproteobacteria</taxon>
        <taxon>Rhodospirillales</taxon>
        <taxon>Rhodospirillaceae</taxon>
        <taxon>Marivibrio</taxon>
    </lineage>
</organism>
<reference evidence="9" key="1">
    <citation type="submission" date="2021-04" db="EMBL/GenBank/DDBJ databases">
        <authorList>
            <person name="Zhang D.-C."/>
        </authorList>
    </citation>
    <scope>NUCLEOTIDE SEQUENCE</scope>
    <source>
        <strain evidence="9">CGMCC 1.15697</strain>
    </source>
</reference>
<dbReference type="AlphaFoldDB" id="A0A8J7SJP2"/>
<dbReference type="InterPro" id="IPR036097">
    <property type="entry name" value="HisK_dim/P_sf"/>
</dbReference>
<comment type="catalytic activity">
    <reaction evidence="1">
        <text>ATP + protein L-histidine = ADP + protein N-phospho-L-histidine.</text>
        <dbReference type="EC" id="2.7.13.3"/>
    </reaction>
</comment>
<dbReference type="Gene3D" id="1.10.287.130">
    <property type="match status" value="1"/>
</dbReference>
<evidence type="ECO:0000259" key="8">
    <source>
        <dbReference type="PROSITE" id="PS50113"/>
    </source>
</evidence>
<dbReference type="InterPro" id="IPR000014">
    <property type="entry name" value="PAS"/>
</dbReference>
<dbReference type="Pfam" id="PF02518">
    <property type="entry name" value="HATPase_c"/>
    <property type="match status" value="1"/>
</dbReference>
<dbReference type="PANTHER" id="PTHR43711:SF31">
    <property type="entry name" value="HISTIDINE KINASE"/>
    <property type="match status" value="1"/>
</dbReference>
<dbReference type="InterPro" id="IPR003594">
    <property type="entry name" value="HATPase_dom"/>
</dbReference>
<evidence type="ECO:0000256" key="6">
    <source>
        <dbReference type="ARBA" id="ARBA00023012"/>
    </source>
</evidence>
<dbReference type="NCBIfam" id="TIGR00229">
    <property type="entry name" value="sensory_box"/>
    <property type="match status" value="1"/>
</dbReference>
<dbReference type="Proteomes" id="UP000672602">
    <property type="component" value="Unassembled WGS sequence"/>
</dbReference>
<keyword evidence="4" id="KW-0808">Transferase</keyword>
<gene>
    <name evidence="9" type="ORF">KAJ83_12790</name>
</gene>
<evidence type="ECO:0000256" key="1">
    <source>
        <dbReference type="ARBA" id="ARBA00000085"/>
    </source>
</evidence>
<dbReference type="InterPro" id="IPR036890">
    <property type="entry name" value="HATPase_C_sf"/>
</dbReference>
<accession>A0A8J7SJP2</accession>
<dbReference type="EC" id="2.7.13.3" evidence="2"/>
<dbReference type="Pfam" id="PF13426">
    <property type="entry name" value="PAS_9"/>
    <property type="match status" value="1"/>
</dbReference>
<name>A0A8J7SJP2_9PROT</name>
<dbReference type="InterPro" id="IPR000700">
    <property type="entry name" value="PAS-assoc_C"/>
</dbReference>
<dbReference type="PROSITE" id="PS50113">
    <property type="entry name" value="PAC"/>
    <property type="match status" value="1"/>
</dbReference>
<dbReference type="InterPro" id="IPR003661">
    <property type="entry name" value="HisK_dim/P_dom"/>
</dbReference>
<dbReference type="PRINTS" id="PR00344">
    <property type="entry name" value="BCTRLSENSOR"/>
</dbReference>
<dbReference type="PROSITE" id="PS50109">
    <property type="entry name" value="HIS_KIN"/>
    <property type="match status" value="1"/>
</dbReference>
<dbReference type="InterPro" id="IPR005467">
    <property type="entry name" value="His_kinase_dom"/>
</dbReference>
<dbReference type="GO" id="GO:0000155">
    <property type="term" value="F:phosphorelay sensor kinase activity"/>
    <property type="evidence" value="ECO:0007669"/>
    <property type="project" value="InterPro"/>
</dbReference>
<dbReference type="CDD" id="cd00082">
    <property type="entry name" value="HisKA"/>
    <property type="match status" value="1"/>
</dbReference>
<dbReference type="Pfam" id="PF00512">
    <property type="entry name" value="HisKA"/>
    <property type="match status" value="1"/>
</dbReference>
<evidence type="ECO:0000259" key="7">
    <source>
        <dbReference type="PROSITE" id="PS50109"/>
    </source>
</evidence>
<dbReference type="InterPro" id="IPR050736">
    <property type="entry name" value="Sensor_HK_Regulatory"/>
</dbReference>
<dbReference type="Gene3D" id="3.30.450.20">
    <property type="entry name" value="PAS domain"/>
    <property type="match status" value="2"/>
</dbReference>
<protein>
    <recommendedName>
        <fullName evidence="2">histidine kinase</fullName>
        <ecNumber evidence="2">2.7.13.3</ecNumber>
    </recommendedName>
</protein>
<comment type="caution">
    <text evidence="9">The sequence shown here is derived from an EMBL/GenBank/DDBJ whole genome shotgun (WGS) entry which is preliminary data.</text>
</comment>
<feature type="domain" description="PAC" evidence="8">
    <location>
        <begin position="67"/>
        <end position="119"/>
    </location>
</feature>
<feature type="domain" description="Histidine kinase" evidence="7">
    <location>
        <begin position="266"/>
        <end position="487"/>
    </location>
</feature>
<dbReference type="SUPFAM" id="SSF55874">
    <property type="entry name" value="ATPase domain of HSP90 chaperone/DNA topoisomerase II/histidine kinase"/>
    <property type="match status" value="1"/>
</dbReference>
<keyword evidence="6" id="KW-0902">Two-component regulatory system</keyword>
<dbReference type="EMBL" id="JAGMWN010000005">
    <property type="protein sequence ID" value="MBP5857888.1"/>
    <property type="molecule type" value="Genomic_DNA"/>
</dbReference>
<evidence type="ECO:0000256" key="4">
    <source>
        <dbReference type="ARBA" id="ARBA00022679"/>
    </source>
</evidence>
<dbReference type="PANTHER" id="PTHR43711">
    <property type="entry name" value="TWO-COMPONENT HISTIDINE KINASE"/>
    <property type="match status" value="1"/>
</dbReference>
<evidence type="ECO:0000256" key="3">
    <source>
        <dbReference type="ARBA" id="ARBA00022553"/>
    </source>
</evidence>
<dbReference type="SUPFAM" id="SSF47384">
    <property type="entry name" value="Homodimeric domain of signal transducing histidine kinase"/>
    <property type="match status" value="1"/>
</dbReference>
<evidence type="ECO:0000256" key="2">
    <source>
        <dbReference type="ARBA" id="ARBA00012438"/>
    </source>
</evidence>
<dbReference type="CDD" id="cd00130">
    <property type="entry name" value="PAS"/>
    <property type="match status" value="1"/>
</dbReference>
<evidence type="ECO:0000313" key="10">
    <source>
        <dbReference type="Proteomes" id="UP000672602"/>
    </source>
</evidence>
<keyword evidence="10" id="KW-1185">Reference proteome</keyword>
<dbReference type="Pfam" id="PF12860">
    <property type="entry name" value="PAS_7"/>
    <property type="match status" value="1"/>
</dbReference>
<dbReference type="SUPFAM" id="SSF55785">
    <property type="entry name" value="PYP-like sensor domain (PAS domain)"/>
    <property type="match status" value="1"/>
</dbReference>
<sequence length="507" mass="56116">MESVFDWEWETDENHRCTYISDSVETILGTSPGTFLGLSHLQFSNIQADPGAVGGYRADLQSRRPIRAFTFHLTGDDGSDHWCRICGVPRFDADGRFRGYHGYGQEVSEEINAQSTSESQNRLLANAVDSLTEPFALFDHEDRLVLSNKSFRDMRADIREIFKVGTPFATIFRHAVESGQFVPLPGMTTEEFIAWRIERHKSPRGAFELEGPNGSWSLVIEERIAQLGTVTIHYDLTERKKADQLILQAKNQAEQANQAKSYFLASMSHELRTPLNAIIGFADMIEAEVFGPIGNARYQEYHANIKKSGQHLLDIIETLLDLSCIESGAFDIDPAEIDLPELVQEVAHITEVKRHGSPGRVRIDIASDCRHLVSDARAIRQILHNLLTNGLKFSAPETPVTLTVRPLGKEHLDIRVSDQGIGIAGRDLLRITDPFARGRDAMVRAKDGVGLGLAISNMLAHELSGRLSIDSIVGKGTTVTVTLPRRIGTDRETKAAPAVTTDGPCAI</sequence>
<keyword evidence="3" id="KW-0597">Phosphoprotein</keyword>
<evidence type="ECO:0000256" key="5">
    <source>
        <dbReference type="ARBA" id="ARBA00022777"/>
    </source>
</evidence>
<proteinExistence type="predicted"/>